<dbReference type="Proteomes" id="UP000193498">
    <property type="component" value="Unassembled WGS sequence"/>
</dbReference>
<dbReference type="InterPro" id="IPR013922">
    <property type="entry name" value="Cyclin_PHO80-like"/>
</dbReference>
<dbReference type="InParanoid" id="A0A1Y1Z9Y7"/>
<protein>
    <recommendedName>
        <fullName evidence="3">Cyclin N-terminal domain-containing protein</fullName>
    </recommendedName>
</protein>
<dbReference type="EMBL" id="MCFE01000011">
    <property type="protein sequence ID" value="ORY07072.1"/>
    <property type="molecule type" value="Genomic_DNA"/>
</dbReference>
<dbReference type="CDD" id="cd20557">
    <property type="entry name" value="CYCLIN_ScPCL1-like"/>
    <property type="match status" value="1"/>
</dbReference>
<gene>
    <name evidence="1" type="ORF">K493DRAFT_200513</name>
</gene>
<dbReference type="Pfam" id="PF08613">
    <property type="entry name" value="Cyclin"/>
    <property type="match status" value="1"/>
</dbReference>
<dbReference type="GO" id="GO:0019901">
    <property type="term" value="F:protein kinase binding"/>
    <property type="evidence" value="ECO:0007669"/>
    <property type="project" value="InterPro"/>
</dbReference>
<accession>A0A1Y1Z9Y7</accession>
<feature type="non-terminal residue" evidence="1">
    <location>
        <position position="106"/>
    </location>
</feature>
<dbReference type="AlphaFoldDB" id="A0A1Y1Z9Y7"/>
<dbReference type="PANTHER" id="PTHR15615">
    <property type="match status" value="1"/>
</dbReference>
<dbReference type="InterPro" id="IPR036915">
    <property type="entry name" value="Cyclin-like_sf"/>
</dbReference>
<feature type="non-terminal residue" evidence="1">
    <location>
        <position position="1"/>
    </location>
</feature>
<evidence type="ECO:0000313" key="2">
    <source>
        <dbReference type="Proteomes" id="UP000193498"/>
    </source>
</evidence>
<comment type="caution">
    <text evidence="1">The sequence shown here is derived from an EMBL/GenBank/DDBJ whole genome shotgun (WGS) entry which is preliminary data.</text>
</comment>
<evidence type="ECO:0008006" key="3">
    <source>
        <dbReference type="Google" id="ProtNLM"/>
    </source>
</evidence>
<dbReference type="GO" id="GO:0016538">
    <property type="term" value="F:cyclin-dependent protein serine/threonine kinase regulator activity"/>
    <property type="evidence" value="ECO:0007669"/>
    <property type="project" value="TreeGrafter"/>
</dbReference>
<sequence>FREYCRGLLRRAQLSTRVIVVGLHYLNRLCTSAPKYSSQHGFERHLLTTSLLLGMKYHEDVSYNNSAWNKMSGIPVSILNALEMKFLETLEFDLYFSEVDYQLWIQ</sequence>
<dbReference type="GO" id="GO:0005634">
    <property type="term" value="C:nucleus"/>
    <property type="evidence" value="ECO:0007669"/>
    <property type="project" value="TreeGrafter"/>
</dbReference>
<dbReference type="PANTHER" id="PTHR15615:SF27">
    <property type="entry name" value="PHO85 CYCLIN CLG1"/>
    <property type="match status" value="1"/>
</dbReference>
<keyword evidence="2" id="KW-1185">Reference proteome</keyword>
<dbReference type="Gene3D" id="1.10.472.10">
    <property type="entry name" value="Cyclin-like"/>
    <property type="match status" value="1"/>
</dbReference>
<proteinExistence type="predicted"/>
<evidence type="ECO:0000313" key="1">
    <source>
        <dbReference type="EMBL" id="ORY07072.1"/>
    </source>
</evidence>
<organism evidence="1 2">
    <name type="scientific">Basidiobolus meristosporus CBS 931.73</name>
    <dbReference type="NCBI Taxonomy" id="1314790"/>
    <lineage>
        <taxon>Eukaryota</taxon>
        <taxon>Fungi</taxon>
        <taxon>Fungi incertae sedis</taxon>
        <taxon>Zoopagomycota</taxon>
        <taxon>Entomophthoromycotina</taxon>
        <taxon>Basidiobolomycetes</taxon>
        <taxon>Basidiobolales</taxon>
        <taxon>Basidiobolaceae</taxon>
        <taxon>Basidiobolus</taxon>
    </lineage>
</organism>
<dbReference type="GO" id="GO:0000307">
    <property type="term" value="C:cyclin-dependent protein kinase holoenzyme complex"/>
    <property type="evidence" value="ECO:0007669"/>
    <property type="project" value="TreeGrafter"/>
</dbReference>
<reference evidence="1 2" key="1">
    <citation type="submission" date="2016-07" db="EMBL/GenBank/DDBJ databases">
        <title>Pervasive Adenine N6-methylation of Active Genes in Fungi.</title>
        <authorList>
            <consortium name="DOE Joint Genome Institute"/>
            <person name="Mondo S.J."/>
            <person name="Dannebaum R.O."/>
            <person name="Kuo R.C."/>
            <person name="Labutti K."/>
            <person name="Haridas S."/>
            <person name="Kuo A."/>
            <person name="Salamov A."/>
            <person name="Ahrendt S.R."/>
            <person name="Lipzen A."/>
            <person name="Sullivan W."/>
            <person name="Andreopoulos W.B."/>
            <person name="Clum A."/>
            <person name="Lindquist E."/>
            <person name="Daum C."/>
            <person name="Ramamoorthy G.K."/>
            <person name="Gryganskyi A."/>
            <person name="Culley D."/>
            <person name="Magnuson J.K."/>
            <person name="James T.Y."/>
            <person name="O'Malley M.A."/>
            <person name="Stajich J.E."/>
            <person name="Spatafora J.W."/>
            <person name="Visel A."/>
            <person name="Grigoriev I.V."/>
        </authorList>
    </citation>
    <scope>NUCLEOTIDE SEQUENCE [LARGE SCALE GENOMIC DNA]</scope>
    <source>
        <strain evidence="1 2">CBS 931.73</strain>
    </source>
</reference>
<dbReference type="OrthoDB" id="244495at2759"/>
<name>A0A1Y1Z9Y7_9FUNG</name>
<dbReference type="STRING" id="1314790.A0A1Y1Z9Y7"/>
<dbReference type="SUPFAM" id="SSF47954">
    <property type="entry name" value="Cyclin-like"/>
    <property type="match status" value="1"/>
</dbReference>